<gene>
    <name evidence="2" type="ORF">SAMN05444169_6103</name>
</gene>
<dbReference type="EMBL" id="LT670818">
    <property type="protein sequence ID" value="SHH16544.1"/>
    <property type="molecule type" value="Genomic_DNA"/>
</dbReference>
<name>A0A1M5QR06_9BRAD</name>
<feature type="region of interest" description="Disordered" evidence="1">
    <location>
        <begin position="97"/>
        <end position="135"/>
    </location>
</feature>
<dbReference type="RefSeq" id="WP_079569105.1">
    <property type="nucleotide sequence ID" value="NZ_LT670818.1"/>
</dbReference>
<evidence type="ECO:0000313" key="2">
    <source>
        <dbReference type="EMBL" id="SHH16544.1"/>
    </source>
</evidence>
<proteinExistence type="predicted"/>
<sequence>MFLHLPIAMMGMLSPIAVSDTVPSFSIVRECRFEGESTVAFDRCSKDETEARQRLEGEWAQFVAADKSTCIVESTIGGFASYVDLLTCLEMSNEVRNTGDKSRAPLANEEPQSMGQGRPETTVGNGHGPNSRAHP</sequence>
<dbReference type="AlphaFoldDB" id="A0A1M5QR06"/>
<protein>
    <submittedName>
        <fullName evidence="2">Uncharacterized protein</fullName>
    </submittedName>
</protein>
<accession>A0A1M5QR06</accession>
<dbReference type="OrthoDB" id="7960860at2"/>
<organism evidence="2 3">
    <name type="scientific">Bradyrhizobium erythrophlei</name>
    <dbReference type="NCBI Taxonomy" id="1437360"/>
    <lineage>
        <taxon>Bacteria</taxon>
        <taxon>Pseudomonadati</taxon>
        <taxon>Pseudomonadota</taxon>
        <taxon>Alphaproteobacteria</taxon>
        <taxon>Hyphomicrobiales</taxon>
        <taxon>Nitrobacteraceae</taxon>
        <taxon>Bradyrhizobium</taxon>
    </lineage>
</organism>
<evidence type="ECO:0000256" key="1">
    <source>
        <dbReference type="SAM" id="MobiDB-lite"/>
    </source>
</evidence>
<reference evidence="2 3" key="1">
    <citation type="submission" date="2016-11" db="EMBL/GenBank/DDBJ databases">
        <authorList>
            <person name="Jaros S."/>
            <person name="Januszkiewicz K."/>
            <person name="Wedrychowicz H."/>
        </authorList>
    </citation>
    <scope>NUCLEOTIDE SEQUENCE [LARGE SCALE GENOMIC DNA]</scope>
    <source>
        <strain evidence="2 3">GAS242</strain>
    </source>
</reference>
<dbReference type="Proteomes" id="UP000190675">
    <property type="component" value="Chromosome I"/>
</dbReference>
<evidence type="ECO:0000313" key="3">
    <source>
        <dbReference type="Proteomes" id="UP000190675"/>
    </source>
</evidence>